<reference evidence="11 12" key="1">
    <citation type="submission" date="2019-01" db="EMBL/GenBank/DDBJ databases">
        <authorList>
            <consortium name="Pathogen Informatics"/>
        </authorList>
    </citation>
    <scope>NUCLEOTIDE SEQUENCE [LARGE SCALE GENOMIC DNA]</scope>
    <source>
        <strain evidence="11 12">NCTC10168</strain>
    </source>
</reference>
<dbReference type="GO" id="GO:0065002">
    <property type="term" value="P:intracellular protein transmembrane transport"/>
    <property type="evidence" value="ECO:0007669"/>
    <property type="project" value="UniProtKB-UniRule"/>
</dbReference>
<dbReference type="InterPro" id="IPR002208">
    <property type="entry name" value="SecY/SEC61-alpha"/>
</dbReference>
<keyword evidence="8 9" id="KW-0472">Membrane</keyword>
<comment type="subcellular location">
    <subcellularLocation>
        <location evidence="9">Cell membrane</location>
        <topology evidence="9">Multi-pass membrane protein</topology>
    </subcellularLocation>
    <subcellularLocation>
        <location evidence="1">Membrane</location>
        <topology evidence="1">Multi-pass membrane protein</topology>
    </subcellularLocation>
</comment>
<feature type="transmembrane region" description="Helical" evidence="9">
    <location>
        <begin position="297"/>
        <end position="317"/>
    </location>
</feature>
<comment type="function">
    <text evidence="9">The central subunit of the protein translocation channel SecYEG. Consists of two halves formed by TMs 1-5 and 6-10. These two domains form a lateral gate at the front which open onto the bilayer between TMs 2 and 7, and are clamped together by SecE at the back. The channel is closed by both a pore ring composed of hydrophobic SecY resides and a short helix (helix 2A) on the extracellular side of the membrane which forms a plug. The plug probably moves laterally to allow the channel to open. The ring and the pore may move independently.</text>
</comment>
<dbReference type="InterPro" id="IPR026593">
    <property type="entry name" value="SecY"/>
</dbReference>
<evidence type="ECO:0000256" key="8">
    <source>
        <dbReference type="ARBA" id="ARBA00023136"/>
    </source>
</evidence>
<evidence type="ECO:0000256" key="6">
    <source>
        <dbReference type="ARBA" id="ARBA00022989"/>
    </source>
</evidence>
<dbReference type="KEGG" id="mmau:NCTC10168_00040"/>
<dbReference type="RefSeq" id="WP_129645973.1">
    <property type="nucleotide sequence ID" value="NZ_LR215037.1"/>
</dbReference>
<dbReference type="AlphaFoldDB" id="A0A449B3G0"/>
<organism evidence="11 12">
    <name type="scientific">Mycoplasmopsis maculosa</name>
    <dbReference type="NCBI Taxonomy" id="114885"/>
    <lineage>
        <taxon>Bacteria</taxon>
        <taxon>Bacillati</taxon>
        <taxon>Mycoplasmatota</taxon>
        <taxon>Mycoplasmoidales</taxon>
        <taxon>Metamycoplasmataceae</taxon>
        <taxon>Mycoplasmopsis</taxon>
    </lineage>
</organism>
<evidence type="ECO:0000256" key="9">
    <source>
        <dbReference type="HAMAP-Rule" id="MF_01465"/>
    </source>
</evidence>
<evidence type="ECO:0000256" key="5">
    <source>
        <dbReference type="ARBA" id="ARBA00022927"/>
    </source>
</evidence>
<dbReference type="InterPro" id="IPR030659">
    <property type="entry name" value="SecY_CS"/>
</dbReference>
<dbReference type="PRINTS" id="PR00303">
    <property type="entry name" value="SECYTRNLCASE"/>
</dbReference>
<dbReference type="Pfam" id="PF00344">
    <property type="entry name" value="SecY"/>
    <property type="match status" value="1"/>
</dbReference>
<keyword evidence="3 9" id="KW-0813">Transport</keyword>
<sequence length="493" mass="55279">MKNIFKDFGQKTRIFFQKFSNKSKEFWTNHDLLKKFFITIFLICIYLVCTSIKSPFVRIDNPNVINDDTFLGTLNLIGGGGLRQFSLVAIGISPFINASLIMSLLQTKIFPPIYKLTQAGPEGRKKINIITRILTVIIAIPQALTLTLALTRPINQGGSPFIQIETYGMNENLVTYFLLPLILVGGSLFALFISEEITNKGIGNGTSLIIFVGIAFQLPQQFQSAFTYYVTNLDNSSIIIGVLKFLTYLIVYLALIFLIAVVYNAERHVPIQQIGAGRSKKISEMGKLPIKLNPSGVMPMIFASLFLSLPVLISRVLPWGNSVRVWIESYLGFDKPLGLSLLVLFTFFFSYIMGLQQSKVDKISEDFAKNSTFIPGINPGEDTENYLVGIILRLSTFSAFYLVLMVSFQYLMIITLNVPAVIAFGGTGMMILVSVALETIQQYMVRRKTAKLSKQKRISRMVSERIAESKKADIFENKFNSKTNNSNEDGLLW</sequence>
<keyword evidence="6 9" id="KW-1133">Transmembrane helix</keyword>
<dbReference type="GO" id="GO:0005886">
    <property type="term" value="C:plasma membrane"/>
    <property type="evidence" value="ECO:0007669"/>
    <property type="project" value="UniProtKB-SubCell"/>
</dbReference>
<protein>
    <recommendedName>
        <fullName evidence="9">Protein translocase subunit SecY</fullName>
    </recommendedName>
</protein>
<feature type="transmembrane region" description="Helical" evidence="9">
    <location>
        <begin position="337"/>
        <end position="355"/>
    </location>
</feature>
<dbReference type="EMBL" id="LR215037">
    <property type="protein sequence ID" value="VEU75132.1"/>
    <property type="molecule type" value="Genomic_DNA"/>
</dbReference>
<evidence type="ECO:0000256" key="10">
    <source>
        <dbReference type="RuleBase" id="RU004349"/>
    </source>
</evidence>
<dbReference type="GO" id="GO:0043952">
    <property type="term" value="P:protein transport by the Sec complex"/>
    <property type="evidence" value="ECO:0007669"/>
    <property type="project" value="UniProtKB-UniRule"/>
</dbReference>
<evidence type="ECO:0000313" key="11">
    <source>
        <dbReference type="EMBL" id="VEU75132.1"/>
    </source>
</evidence>
<dbReference type="OrthoDB" id="9809248at2"/>
<feature type="transmembrane region" description="Helical" evidence="9">
    <location>
        <begin position="133"/>
        <end position="154"/>
    </location>
</feature>
<evidence type="ECO:0000256" key="2">
    <source>
        <dbReference type="ARBA" id="ARBA00005751"/>
    </source>
</evidence>
<name>A0A449B3G0_9BACT</name>
<accession>A0A449B3G0</accession>
<evidence type="ECO:0000256" key="3">
    <source>
        <dbReference type="ARBA" id="ARBA00022448"/>
    </source>
</evidence>
<dbReference type="HAMAP" id="MF_01465">
    <property type="entry name" value="SecY"/>
    <property type="match status" value="1"/>
</dbReference>
<keyword evidence="7 9" id="KW-0811">Translocation</keyword>
<comment type="similarity">
    <text evidence="2 9 10">Belongs to the SecY/SEC61-alpha family.</text>
</comment>
<feature type="transmembrane region" description="Helical" evidence="9">
    <location>
        <begin position="410"/>
        <end position="437"/>
    </location>
</feature>
<dbReference type="Proteomes" id="UP000290243">
    <property type="component" value="Chromosome"/>
</dbReference>
<evidence type="ECO:0000313" key="12">
    <source>
        <dbReference type="Proteomes" id="UP000290243"/>
    </source>
</evidence>
<evidence type="ECO:0000256" key="4">
    <source>
        <dbReference type="ARBA" id="ARBA00022692"/>
    </source>
</evidence>
<gene>
    <name evidence="9 11" type="primary">secY</name>
    <name evidence="11" type="ORF">NCTC10168_00040</name>
</gene>
<dbReference type="PANTHER" id="PTHR10906">
    <property type="entry name" value="SECY/SEC61-ALPHA FAMILY MEMBER"/>
    <property type="match status" value="1"/>
</dbReference>
<keyword evidence="5 9" id="KW-0653">Protein transport</keyword>
<feature type="transmembrane region" description="Helical" evidence="9">
    <location>
        <begin position="32"/>
        <end position="53"/>
    </location>
</feature>
<dbReference type="GO" id="GO:0006605">
    <property type="term" value="P:protein targeting"/>
    <property type="evidence" value="ECO:0007669"/>
    <property type="project" value="UniProtKB-UniRule"/>
</dbReference>
<keyword evidence="9" id="KW-1003">Cell membrane</keyword>
<evidence type="ECO:0000256" key="1">
    <source>
        <dbReference type="ARBA" id="ARBA00004141"/>
    </source>
</evidence>
<keyword evidence="4 9" id="KW-0812">Transmembrane</keyword>
<feature type="transmembrane region" description="Helical" evidence="9">
    <location>
        <begin position="386"/>
        <end position="404"/>
    </location>
</feature>
<dbReference type="SUPFAM" id="SSF103491">
    <property type="entry name" value="Preprotein translocase SecY subunit"/>
    <property type="match status" value="1"/>
</dbReference>
<dbReference type="PIRSF" id="PIRSF004557">
    <property type="entry name" value="SecY"/>
    <property type="match status" value="1"/>
</dbReference>
<proteinExistence type="inferred from homology"/>
<dbReference type="NCBIfam" id="TIGR00967">
    <property type="entry name" value="3a0501s007"/>
    <property type="match status" value="1"/>
</dbReference>
<dbReference type="Gene3D" id="1.10.3370.10">
    <property type="entry name" value="SecY subunit domain"/>
    <property type="match status" value="1"/>
</dbReference>
<feature type="transmembrane region" description="Helical" evidence="9">
    <location>
        <begin position="238"/>
        <end position="263"/>
    </location>
</feature>
<dbReference type="InterPro" id="IPR023201">
    <property type="entry name" value="SecY_dom_sf"/>
</dbReference>
<keyword evidence="12" id="KW-1185">Reference proteome</keyword>
<comment type="subunit">
    <text evidence="9">Component of the Sec protein translocase complex. Heterotrimer consisting of SecY, SecE and SecG subunits. The heterotrimers can form oligomers, although 1 heterotrimer is thought to be able to translocate proteins. Interacts with the ribosome. Interacts with SecDF, and other proteins may be involved. Interacts with SecA.</text>
</comment>
<evidence type="ECO:0000256" key="7">
    <source>
        <dbReference type="ARBA" id="ARBA00023010"/>
    </source>
</evidence>
<feature type="transmembrane region" description="Helical" evidence="9">
    <location>
        <begin position="85"/>
        <end position="105"/>
    </location>
</feature>
<dbReference type="PROSITE" id="PS00756">
    <property type="entry name" value="SECY_2"/>
    <property type="match status" value="1"/>
</dbReference>
<feature type="transmembrane region" description="Helical" evidence="9">
    <location>
        <begin position="201"/>
        <end position="218"/>
    </location>
</feature>
<feature type="transmembrane region" description="Helical" evidence="9">
    <location>
        <begin position="174"/>
        <end position="194"/>
    </location>
</feature>